<evidence type="ECO:0000313" key="2">
    <source>
        <dbReference type="EMBL" id="KAB2595517.1"/>
    </source>
</evidence>
<protein>
    <recommendedName>
        <fullName evidence="1">Reverse transcriptase Ty1/copia-type domain-containing protein</fullName>
    </recommendedName>
</protein>
<dbReference type="CDD" id="cd09272">
    <property type="entry name" value="RNase_HI_RT_Ty1"/>
    <property type="match status" value="1"/>
</dbReference>
<keyword evidence="3" id="KW-1185">Reference proteome</keyword>
<dbReference type="InterPro" id="IPR013103">
    <property type="entry name" value="RVT_2"/>
</dbReference>
<name>A0A5N5EXS1_9ROSA</name>
<proteinExistence type="predicted"/>
<dbReference type="Pfam" id="PF07727">
    <property type="entry name" value="RVT_2"/>
    <property type="match status" value="1"/>
</dbReference>
<dbReference type="PANTHER" id="PTHR11439">
    <property type="entry name" value="GAG-POL-RELATED RETROTRANSPOSON"/>
    <property type="match status" value="1"/>
</dbReference>
<dbReference type="InterPro" id="IPR043502">
    <property type="entry name" value="DNA/RNA_pol_sf"/>
</dbReference>
<accession>A0A5N5EXS1</accession>
<reference evidence="2 3" key="3">
    <citation type="submission" date="2019-11" db="EMBL/GenBank/DDBJ databases">
        <title>A de novo genome assembly of a pear dwarfing rootstock.</title>
        <authorList>
            <person name="Wang F."/>
            <person name="Wang J."/>
            <person name="Li S."/>
            <person name="Zhang Y."/>
            <person name="Fang M."/>
            <person name="Ma L."/>
            <person name="Zhao Y."/>
            <person name="Jiang S."/>
        </authorList>
    </citation>
    <scope>NUCLEOTIDE SEQUENCE [LARGE SCALE GENOMIC DNA]</scope>
    <source>
        <strain evidence="2">S2</strain>
        <tissue evidence="2">Leaf</tissue>
    </source>
</reference>
<evidence type="ECO:0000259" key="1">
    <source>
        <dbReference type="Pfam" id="PF07727"/>
    </source>
</evidence>
<dbReference type="Proteomes" id="UP000327157">
    <property type="component" value="Chromosome 7"/>
</dbReference>
<reference evidence="2 3" key="1">
    <citation type="submission" date="2019-09" db="EMBL/GenBank/DDBJ databases">
        <authorList>
            <person name="Ou C."/>
        </authorList>
    </citation>
    <scope>NUCLEOTIDE SEQUENCE [LARGE SCALE GENOMIC DNA]</scope>
    <source>
        <strain evidence="2">S2</strain>
        <tissue evidence="2">Leaf</tissue>
    </source>
</reference>
<dbReference type="EMBL" id="SMOL01000781">
    <property type="protein sequence ID" value="KAB2595517.1"/>
    <property type="molecule type" value="Genomic_DNA"/>
</dbReference>
<dbReference type="PANTHER" id="PTHR11439:SF467">
    <property type="entry name" value="INTEGRASE CATALYTIC DOMAIN-CONTAINING PROTEIN"/>
    <property type="match status" value="1"/>
</dbReference>
<evidence type="ECO:0000313" key="3">
    <source>
        <dbReference type="Proteomes" id="UP000327157"/>
    </source>
</evidence>
<dbReference type="AlphaFoldDB" id="A0A5N5EXS1"/>
<gene>
    <name evidence="2" type="ORF">D8674_030967</name>
</gene>
<dbReference type="SUPFAM" id="SSF56672">
    <property type="entry name" value="DNA/RNA polymerases"/>
    <property type="match status" value="1"/>
</dbReference>
<feature type="domain" description="Reverse transcriptase Ty1/copia-type" evidence="1">
    <location>
        <begin position="144"/>
        <end position="201"/>
    </location>
</feature>
<organism evidence="2 3">
    <name type="scientific">Pyrus ussuriensis x Pyrus communis</name>
    <dbReference type="NCBI Taxonomy" id="2448454"/>
    <lineage>
        <taxon>Eukaryota</taxon>
        <taxon>Viridiplantae</taxon>
        <taxon>Streptophyta</taxon>
        <taxon>Embryophyta</taxon>
        <taxon>Tracheophyta</taxon>
        <taxon>Spermatophyta</taxon>
        <taxon>Magnoliopsida</taxon>
        <taxon>eudicotyledons</taxon>
        <taxon>Gunneridae</taxon>
        <taxon>Pentapetalae</taxon>
        <taxon>rosids</taxon>
        <taxon>fabids</taxon>
        <taxon>Rosales</taxon>
        <taxon>Rosaceae</taxon>
        <taxon>Amygdaloideae</taxon>
        <taxon>Maleae</taxon>
        <taxon>Pyrus</taxon>
    </lineage>
</organism>
<comment type="caution">
    <text evidence="2">The sequence shown here is derived from an EMBL/GenBank/DDBJ whole genome shotgun (WGS) entry which is preliminary data.</text>
</comment>
<dbReference type="OrthoDB" id="1738684at2759"/>
<reference evidence="3" key="2">
    <citation type="submission" date="2019-10" db="EMBL/GenBank/DDBJ databases">
        <title>A de novo genome assembly of a pear dwarfing rootstock.</title>
        <authorList>
            <person name="Wang F."/>
            <person name="Wang J."/>
            <person name="Li S."/>
            <person name="Zhang Y."/>
            <person name="Fang M."/>
            <person name="Ma L."/>
            <person name="Zhao Y."/>
            <person name="Jiang S."/>
        </authorList>
    </citation>
    <scope>NUCLEOTIDE SEQUENCE [LARGE SCALE GENOMIC DNA]</scope>
</reference>
<sequence>MRDETGGLEGLRAKSLTSGLEELKAEGLFEDSAQIGLCSSKLQNRGKPPDRYSPDEKIKYAIVKYVSTHRLSSKYQALVNTMDGIKIPTKVEETLQDPGWTEAMEPMLSLAANFDWPLKQFDVKNAFLHGDLEIEVYMELSLGGEKVTLLIIYVDDMVVTGDDIEEMERLQEYLSSEFKMKELGGLKYFLGIEVARSCDDIAYVVSVVSQFMHSPSEDHMAAVMRILSYLKGAPRKGLIFRKHRHMEVKGYIDADWARNITDRRSTSGYFTFVAGKLVTWRSKKQNVVARSTTEAEYSGMAHGIYELLWLKILLTEIGFKPRRAML</sequence>